<dbReference type="Pfam" id="PF05063">
    <property type="entry name" value="MT-A70"/>
    <property type="match status" value="1"/>
</dbReference>
<proteinExistence type="predicted"/>
<feature type="region of interest" description="Disordered" evidence="4">
    <location>
        <begin position="259"/>
        <end position="278"/>
    </location>
</feature>
<dbReference type="InterPro" id="IPR029063">
    <property type="entry name" value="SAM-dependent_MTases_sf"/>
</dbReference>
<dbReference type="EMBL" id="LAZR01024231">
    <property type="protein sequence ID" value="KKL75858.1"/>
    <property type="molecule type" value="Genomic_DNA"/>
</dbReference>
<keyword evidence="3" id="KW-0949">S-adenosyl-L-methionine</keyword>
<dbReference type="PROSITE" id="PS51143">
    <property type="entry name" value="MT_A70"/>
    <property type="match status" value="1"/>
</dbReference>
<dbReference type="PANTHER" id="PTHR12829:SF7">
    <property type="entry name" value="N6-ADENOSINE-METHYLTRANSFERASE CATALYTIC SUBUNIT"/>
    <property type="match status" value="1"/>
</dbReference>
<protein>
    <submittedName>
        <fullName evidence="5">Uncharacterized protein</fullName>
    </submittedName>
</protein>
<dbReference type="GO" id="GO:0003676">
    <property type="term" value="F:nucleic acid binding"/>
    <property type="evidence" value="ECO:0007669"/>
    <property type="project" value="InterPro"/>
</dbReference>
<reference evidence="5" key="1">
    <citation type="journal article" date="2015" name="Nature">
        <title>Complex archaea that bridge the gap between prokaryotes and eukaryotes.</title>
        <authorList>
            <person name="Spang A."/>
            <person name="Saw J.H."/>
            <person name="Jorgensen S.L."/>
            <person name="Zaremba-Niedzwiedzka K."/>
            <person name="Martijn J."/>
            <person name="Lind A.E."/>
            <person name="van Eijk R."/>
            <person name="Schleper C."/>
            <person name="Guy L."/>
            <person name="Ettema T.J."/>
        </authorList>
    </citation>
    <scope>NUCLEOTIDE SEQUENCE</scope>
</reference>
<organism evidence="5">
    <name type="scientific">marine sediment metagenome</name>
    <dbReference type="NCBI Taxonomy" id="412755"/>
    <lineage>
        <taxon>unclassified sequences</taxon>
        <taxon>metagenomes</taxon>
        <taxon>ecological metagenomes</taxon>
    </lineage>
</organism>
<evidence type="ECO:0000256" key="2">
    <source>
        <dbReference type="ARBA" id="ARBA00022679"/>
    </source>
</evidence>
<keyword evidence="2" id="KW-0808">Transferase</keyword>
<dbReference type="GO" id="GO:0032259">
    <property type="term" value="P:methylation"/>
    <property type="evidence" value="ECO:0007669"/>
    <property type="project" value="UniProtKB-KW"/>
</dbReference>
<evidence type="ECO:0000313" key="5">
    <source>
        <dbReference type="EMBL" id="KKL75858.1"/>
    </source>
</evidence>
<dbReference type="InterPro" id="IPR007757">
    <property type="entry name" value="MT-A70-like"/>
</dbReference>
<sequence length="314" mass="35817">MQVDVIKTKNLVAHDTVVDLTGQPSFEEWKEFGLKLMAAEKYVQWYLGWWWNNGHDKWGREPEAFIEKCGYKQETLKVYGSIYNAVKPLIRINDLDFNHHRIIAPLPPAEQKTWLRKCLPKDEKKWTVAVLRKAIQGKKPTLPLPEGVFDVIYADPPWEYSNAGLGGAAEKHYPTMATEKICEMGICGVAAENAVLFLWATNPLLTDALQVMKAWGFTYKTNFCWVKVGRETYGKLGFYVSGAHELLLLGTRGSMLPDDEKPSSVITEPKSKHSQKPESVYGIIEQMYGNGKRLELFARNAKPRKSWTYWGDEA</sequence>
<dbReference type="AlphaFoldDB" id="A0A0F9EP43"/>
<accession>A0A0F9EP43</accession>
<keyword evidence="1" id="KW-0489">Methyltransferase</keyword>
<evidence type="ECO:0000256" key="1">
    <source>
        <dbReference type="ARBA" id="ARBA00022603"/>
    </source>
</evidence>
<evidence type="ECO:0000256" key="4">
    <source>
        <dbReference type="SAM" id="MobiDB-lite"/>
    </source>
</evidence>
<dbReference type="PANTHER" id="PTHR12829">
    <property type="entry name" value="N6-ADENOSINE-METHYLTRANSFERASE"/>
    <property type="match status" value="1"/>
</dbReference>
<comment type="caution">
    <text evidence="5">The sequence shown here is derived from an EMBL/GenBank/DDBJ whole genome shotgun (WGS) entry which is preliminary data.</text>
</comment>
<name>A0A0F9EP43_9ZZZZ</name>
<dbReference type="InterPro" id="IPR002052">
    <property type="entry name" value="DNA_methylase_N6_adenine_CS"/>
</dbReference>
<evidence type="ECO:0000256" key="3">
    <source>
        <dbReference type="ARBA" id="ARBA00022691"/>
    </source>
</evidence>
<dbReference type="PROSITE" id="PS00092">
    <property type="entry name" value="N6_MTASE"/>
    <property type="match status" value="1"/>
</dbReference>
<dbReference type="Gene3D" id="3.40.50.150">
    <property type="entry name" value="Vaccinia Virus protein VP39"/>
    <property type="match status" value="1"/>
</dbReference>
<dbReference type="GO" id="GO:0001734">
    <property type="term" value="F:mRNA m(6)A methyltransferase activity"/>
    <property type="evidence" value="ECO:0007669"/>
    <property type="project" value="UniProtKB-ARBA"/>
</dbReference>
<dbReference type="SUPFAM" id="SSF53335">
    <property type="entry name" value="S-adenosyl-L-methionine-dependent methyltransferases"/>
    <property type="match status" value="1"/>
</dbReference>
<gene>
    <name evidence="5" type="ORF">LCGC14_2050690</name>
</gene>